<name>A0A2T7P1B3_POMCA</name>
<proteinExistence type="predicted"/>
<reference evidence="3 4" key="1">
    <citation type="submission" date="2018-04" db="EMBL/GenBank/DDBJ databases">
        <title>The genome of golden apple snail Pomacea canaliculata provides insight into stress tolerance and invasive adaptation.</title>
        <authorList>
            <person name="Liu C."/>
            <person name="Liu B."/>
            <person name="Ren Y."/>
            <person name="Zhang Y."/>
            <person name="Wang H."/>
            <person name="Li S."/>
            <person name="Jiang F."/>
            <person name="Yin L."/>
            <person name="Zhang G."/>
            <person name="Qian W."/>
            <person name="Fan W."/>
        </authorList>
    </citation>
    <scope>NUCLEOTIDE SEQUENCE [LARGE SCALE GENOMIC DNA]</scope>
    <source>
        <strain evidence="3">SZHN2017</strain>
        <tissue evidence="3">Muscle</tissue>
    </source>
</reference>
<keyword evidence="4" id="KW-1185">Reference proteome</keyword>
<organism evidence="3 4">
    <name type="scientific">Pomacea canaliculata</name>
    <name type="common">Golden apple snail</name>
    <dbReference type="NCBI Taxonomy" id="400727"/>
    <lineage>
        <taxon>Eukaryota</taxon>
        <taxon>Metazoa</taxon>
        <taxon>Spiralia</taxon>
        <taxon>Lophotrochozoa</taxon>
        <taxon>Mollusca</taxon>
        <taxon>Gastropoda</taxon>
        <taxon>Caenogastropoda</taxon>
        <taxon>Architaenioglossa</taxon>
        <taxon>Ampullarioidea</taxon>
        <taxon>Ampullariidae</taxon>
        <taxon>Pomacea</taxon>
    </lineage>
</organism>
<comment type="caution">
    <text evidence="3">The sequence shown here is derived from an EMBL/GenBank/DDBJ whole genome shotgun (WGS) entry which is preliminary data.</text>
</comment>
<sequence>MAFRICSEFLAESTTEKCKAEFDGQCLRRVNCTVEEKVVLEKSELFVAYRGQEQEEEVIAQCDWQSGDFRCDPVDGYTCELLPPRYFTVSINQGAHCLSSGEFEVDAANQQPIRCDISKYRLTASDLNSPVSITTVKDTVNEAKDNTIVAGVVGAVIGGFVILLIVGVGILVWIKMCRKPAVNNPTSGSVGKTHQETTTCLNESEKNEPQKMDMCKAAQTAVVSWSFSLGFVCSVTK</sequence>
<keyword evidence="2" id="KW-0812">Transmembrane</keyword>
<dbReference type="Proteomes" id="UP000245119">
    <property type="component" value="Linkage Group LG7"/>
</dbReference>
<feature type="transmembrane region" description="Helical" evidence="2">
    <location>
        <begin position="148"/>
        <end position="174"/>
    </location>
</feature>
<feature type="compositionally biased region" description="Polar residues" evidence="1">
    <location>
        <begin position="185"/>
        <end position="202"/>
    </location>
</feature>
<evidence type="ECO:0000313" key="4">
    <source>
        <dbReference type="Proteomes" id="UP000245119"/>
    </source>
</evidence>
<evidence type="ECO:0000256" key="2">
    <source>
        <dbReference type="SAM" id="Phobius"/>
    </source>
</evidence>
<keyword evidence="2" id="KW-0472">Membrane</keyword>
<evidence type="ECO:0000256" key="1">
    <source>
        <dbReference type="SAM" id="MobiDB-lite"/>
    </source>
</evidence>
<keyword evidence="2" id="KW-1133">Transmembrane helix</keyword>
<gene>
    <name evidence="3" type="ORF">C0Q70_12359</name>
</gene>
<evidence type="ECO:0000313" key="3">
    <source>
        <dbReference type="EMBL" id="PVD27205.1"/>
    </source>
</evidence>
<dbReference type="EMBL" id="PZQS01000007">
    <property type="protein sequence ID" value="PVD27205.1"/>
    <property type="molecule type" value="Genomic_DNA"/>
</dbReference>
<accession>A0A2T7P1B3</accession>
<protein>
    <submittedName>
        <fullName evidence="3">Uncharacterized protein</fullName>
    </submittedName>
</protein>
<dbReference type="AlphaFoldDB" id="A0A2T7P1B3"/>
<feature type="region of interest" description="Disordered" evidence="1">
    <location>
        <begin position="185"/>
        <end position="206"/>
    </location>
</feature>